<accession>E3ZUK1</accession>
<proteinExistence type="predicted"/>
<protein>
    <submittedName>
        <fullName evidence="1">Uncharacterized protein</fullName>
    </submittedName>
</protein>
<dbReference type="HOGENOM" id="CLU_3361352_0_0_9"/>
<dbReference type="EMBL" id="ADXJ01001254">
    <property type="protein sequence ID" value="EFR98696.1"/>
    <property type="molecule type" value="Genomic_DNA"/>
</dbReference>
<feature type="non-terminal residue" evidence="1">
    <location>
        <position position="1"/>
    </location>
</feature>
<reference evidence="1" key="1">
    <citation type="journal article" date="2010" name="Microbiol. Resour. Announc.">
        <title>Comparative genomics of the bacterial genus Listeria: Genome evolution is characterized by limited gene acquisition and limited gene loss.</title>
        <authorList>
            <person name="den Bakker H.C."/>
            <person name="Cummings C.A."/>
            <person name="Ferreira V."/>
            <person name="Vatta P."/>
            <person name="Orsi R.H."/>
            <person name="Degoricija L."/>
            <person name="Barker M."/>
            <person name="Petrauskene O."/>
            <person name="Furtado M.R."/>
            <person name="Wiedmann M."/>
        </authorList>
    </citation>
    <scope>NUCLEOTIDE SEQUENCE [LARGE SCALE GENOMIC DNA]</scope>
    <source>
        <strain evidence="1">FSL N1-067</strain>
    </source>
</reference>
<dbReference type="AlphaFoldDB" id="E3ZUK1"/>
<dbReference type="Proteomes" id="UP000004302">
    <property type="component" value="Chromosome"/>
</dbReference>
<name>E3ZUK1_LISSE</name>
<evidence type="ECO:0000313" key="1">
    <source>
        <dbReference type="EMBL" id="EFR98696.1"/>
    </source>
</evidence>
<gene>
    <name evidence="1" type="ORF">NT03LS_3356</name>
</gene>
<sequence>KEPIASEYNYFKALKKTELDAQPSFILFTFNRSSIL</sequence>
<comment type="caution">
    <text evidence="1">The sequence shown here is derived from an EMBL/GenBank/DDBJ whole genome shotgun (WGS) entry which is preliminary data.</text>
</comment>
<organism evidence="1">
    <name type="scientific">Listeria seeligeri FSL N1-067</name>
    <dbReference type="NCBI Taxonomy" id="702453"/>
    <lineage>
        <taxon>Bacteria</taxon>
        <taxon>Bacillati</taxon>
        <taxon>Bacillota</taxon>
        <taxon>Bacilli</taxon>
        <taxon>Bacillales</taxon>
        <taxon>Listeriaceae</taxon>
        <taxon>Listeria</taxon>
    </lineage>
</organism>